<name>A0A7R8CZT6_LEPSM</name>
<evidence type="ECO:0000313" key="3">
    <source>
        <dbReference type="Proteomes" id="UP000675881"/>
    </source>
</evidence>
<organism evidence="2 3">
    <name type="scientific">Lepeophtheirus salmonis</name>
    <name type="common">Salmon louse</name>
    <name type="synonym">Caligus salmonis</name>
    <dbReference type="NCBI Taxonomy" id="72036"/>
    <lineage>
        <taxon>Eukaryota</taxon>
        <taxon>Metazoa</taxon>
        <taxon>Ecdysozoa</taxon>
        <taxon>Arthropoda</taxon>
        <taxon>Crustacea</taxon>
        <taxon>Multicrustacea</taxon>
        <taxon>Hexanauplia</taxon>
        <taxon>Copepoda</taxon>
        <taxon>Siphonostomatoida</taxon>
        <taxon>Caligidae</taxon>
        <taxon>Lepeophtheirus</taxon>
    </lineage>
</organism>
<gene>
    <name evidence="2" type="ORF">LSAA_10926</name>
</gene>
<dbReference type="EMBL" id="HG994584">
    <property type="protein sequence ID" value="CAF2953356.1"/>
    <property type="molecule type" value="Genomic_DNA"/>
</dbReference>
<keyword evidence="3" id="KW-1185">Reference proteome</keyword>
<feature type="region of interest" description="Disordered" evidence="1">
    <location>
        <begin position="1"/>
        <end position="29"/>
    </location>
</feature>
<feature type="compositionally biased region" description="Polar residues" evidence="1">
    <location>
        <begin position="18"/>
        <end position="29"/>
    </location>
</feature>
<proteinExistence type="predicted"/>
<reference evidence="2" key="1">
    <citation type="submission" date="2021-02" db="EMBL/GenBank/DDBJ databases">
        <authorList>
            <person name="Bekaert M."/>
        </authorList>
    </citation>
    <scope>NUCLEOTIDE SEQUENCE</scope>
    <source>
        <strain evidence="2">IoA-00</strain>
    </source>
</reference>
<evidence type="ECO:0000256" key="1">
    <source>
        <dbReference type="SAM" id="MobiDB-lite"/>
    </source>
</evidence>
<sequence>MIQKSVLSSKTSSALSTNDLRNTSYMRNSSFLQQQIQNNSSREKAKDPLYHRIKNIMKERVLGASHHNAYSKHALTDREEMPKIRRGNFGNTFLFGRGR</sequence>
<protein>
    <submittedName>
        <fullName evidence="2">(salmon louse) hypothetical protein</fullName>
    </submittedName>
</protein>
<dbReference type="Proteomes" id="UP000675881">
    <property type="component" value="Chromosome 5"/>
</dbReference>
<feature type="compositionally biased region" description="Low complexity" evidence="1">
    <location>
        <begin position="1"/>
        <end position="17"/>
    </location>
</feature>
<accession>A0A7R8CZT6</accession>
<dbReference type="AlphaFoldDB" id="A0A7R8CZT6"/>
<evidence type="ECO:0000313" key="2">
    <source>
        <dbReference type="EMBL" id="CAF2953356.1"/>
    </source>
</evidence>